<dbReference type="EMBL" id="JACHCA010000002">
    <property type="protein sequence ID" value="MBB6126566.1"/>
    <property type="molecule type" value="Genomic_DNA"/>
</dbReference>
<proteinExistence type="predicted"/>
<name>A0A841JAD4_9SPHI</name>
<gene>
    <name evidence="1" type="ORF">HDF22_000671</name>
</gene>
<protein>
    <submittedName>
        <fullName evidence="1">Putative anti-sigma-YlaC factor YlaD</fullName>
    </submittedName>
</protein>
<organism evidence="1 2">
    <name type="scientific">Mucilaginibacter lappiensis</name>
    <dbReference type="NCBI Taxonomy" id="354630"/>
    <lineage>
        <taxon>Bacteria</taxon>
        <taxon>Pseudomonadati</taxon>
        <taxon>Bacteroidota</taxon>
        <taxon>Sphingobacteriia</taxon>
        <taxon>Sphingobacteriales</taxon>
        <taxon>Sphingobacteriaceae</taxon>
        <taxon>Mucilaginibacter</taxon>
    </lineage>
</organism>
<evidence type="ECO:0000313" key="1">
    <source>
        <dbReference type="EMBL" id="MBB6126566.1"/>
    </source>
</evidence>
<accession>A0A841JAD4</accession>
<reference evidence="1 2" key="1">
    <citation type="submission" date="2020-08" db="EMBL/GenBank/DDBJ databases">
        <title>Genomic Encyclopedia of Type Strains, Phase IV (KMG-V): Genome sequencing to study the core and pangenomes of soil and plant-associated prokaryotes.</title>
        <authorList>
            <person name="Whitman W."/>
        </authorList>
    </citation>
    <scope>NUCLEOTIDE SEQUENCE [LARGE SCALE GENOMIC DNA]</scope>
    <source>
        <strain evidence="1 2">MP601</strain>
    </source>
</reference>
<evidence type="ECO:0000313" key="2">
    <source>
        <dbReference type="Proteomes" id="UP000548326"/>
    </source>
</evidence>
<sequence>MDELTKIAYNCRRATHLIEKKLIDHLTLREKLELKIHLAGCSVCRVFEQQSSLINKMVRDLFHPGKITELKLDEEYKKQMQERIEEKLNKH</sequence>
<dbReference type="Proteomes" id="UP000548326">
    <property type="component" value="Unassembled WGS sequence"/>
</dbReference>
<comment type="caution">
    <text evidence="1">The sequence shown here is derived from an EMBL/GenBank/DDBJ whole genome shotgun (WGS) entry which is preliminary data.</text>
</comment>
<dbReference type="AlphaFoldDB" id="A0A841JAD4"/>
<dbReference type="RefSeq" id="WP_183585666.1">
    <property type="nucleotide sequence ID" value="NZ_JACHCA010000002.1"/>
</dbReference>